<dbReference type="Proteomes" id="UP000325141">
    <property type="component" value="Unassembled WGS sequence"/>
</dbReference>
<name>A0A5M6CU48_9FLAO</name>
<keyword evidence="2" id="KW-1185">Reference proteome</keyword>
<dbReference type="EMBL" id="VWSG01000002">
    <property type="protein sequence ID" value="KAA5537890.1"/>
    <property type="molecule type" value="Genomic_DNA"/>
</dbReference>
<comment type="caution">
    <text evidence="1">The sequence shown here is derived from an EMBL/GenBank/DDBJ whole genome shotgun (WGS) entry which is preliminary data.</text>
</comment>
<gene>
    <name evidence="1" type="ORF">F0460_04295</name>
</gene>
<dbReference type="Pfam" id="PF13289">
    <property type="entry name" value="SIR2_2"/>
    <property type="match status" value="1"/>
</dbReference>
<protein>
    <submittedName>
        <fullName evidence="1">Uncharacterized protein</fullName>
    </submittedName>
</protein>
<dbReference type="RefSeq" id="WP_150010597.1">
    <property type="nucleotide sequence ID" value="NZ_VWSG01000002.1"/>
</dbReference>
<organism evidence="1 2">
    <name type="scientific">Paenimyroides baculatum</name>
    <dbReference type="NCBI Taxonomy" id="2608000"/>
    <lineage>
        <taxon>Bacteria</taxon>
        <taxon>Pseudomonadati</taxon>
        <taxon>Bacteroidota</taxon>
        <taxon>Flavobacteriia</taxon>
        <taxon>Flavobacteriales</taxon>
        <taxon>Flavobacteriaceae</taxon>
        <taxon>Paenimyroides</taxon>
    </lineage>
</organism>
<reference evidence="1 2" key="1">
    <citation type="submission" date="2019-09" db="EMBL/GenBank/DDBJ databases">
        <title>Genome sequence and assembly of Flavobacterium sp.</title>
        <authorList>
            <person name="Chhetri G."/>
        </authorList>
    </citation>
    <scope>NUCLEOTIDE SEQUENCE [LARGE SCALE GENOMIC DNA]</scope>
    <source>
        <strain evidence="1 2">SNL9</strain>
    </source>
</reference>
<accession>A0A5M6CU48</accession>
<dbReference type="AlphaFoldDB" id="A0A5M6CU48"/>
<sequence length="392" mass="45188">MTNKPIEEIKLKTKKYLELENVSFLFGAGSSFHLGAPVIRTIPKELKDKCLTEITNYFGQNADPSFEDLFNCLQADRYLQEMKGQDVSGINDSMVKMQKWLFEQCDTNKTTIHSIYTSDTKLEKNRYHYHEVLVKKLLQRPIHLKRANLFTTNYDMAFDYALDNLGVHYVNGFMGVHNRCFRPEVYDYDLYYPGQSVVGKVHRAEKVLRYYKMHGSLSWVATPPSVSNTYGIKEIPLNGDFTPDENNEIMIYPCVSKKSFTLDLPYSELFRQFAQAINQPQSVLICVGYSFYDEHINDIIKQALSIPSFTLIIANFSPSIDPNSEIEKLRALEDKRIIILDQTDASQSTFVSFVDKIMPDLYEQEELAYVTETLEKLYPSDESTNSNADTDE</sequence>
<proteinExistence type="predicted"/>
<evidence type="ECO:0000313" key="2">
    <source>
        <dbReference type="Proteomes" id="UP000325141"/>
    </source>
</evidence>
<evidence type="ECO:0000313" key="1">
    <source>
        <dbReference type="EMBL" id="KAA5537890.1"/>
    </source>
</evidence>